<organism evidence="1 2">
    <name type="scientific">Shackletoniella antarctica</name>
    <dbReference type="NCBI Taxonomy" id="268115"/>
    <lineage>
        <taxon>Bacteria</taxon>
        <taxon>Bacillati</taxon>
        <taxon>Cyanobacteriota</taxon>
        <taxon>Cyanophyceae</taxon>
        <taxon>Oculatellales</taxon>
        <taxon>Oculatellaceae</taxon>
        <taxon>Shackletoniella</taxon>
    </lineage>
</organism>
<evidence type="ECO:0000313" key="1">
    <source>
        <dbReference type="EMBL" id="PZO33779.1"/>
    </source>
</evidence>
<dbReference type="NCBIfam" id="TIGR03184">
    <property type="entry name" value="DNA_S_dndE"/>
    <property type="match status" value="1"/>
</dbReference>
<reference evidence="2" key="1">
    <citation type="submission" date="2018-04" db="EMBL/GenBank/DDBJ databases">
        <authorList>
            <person name="Cornet L."/>
        </authorList>
    </citation>
    <scope>NUCLEOTIDE SEQUENCE [LARGE SCALE GENOMIC DNA]</scope>
</reference>
<sequence>MQPPTDRIKLSQSAKDQLLKLKRVTKIPTWNVLCRWALCRSLMEPSIPSPVPIPADSNLEMTWQVFGGPIADQLLTALKQRCHQDKLGTDAETLTTQLRLHLHRGIGYLAGDPNLKSIEDFCQLALSKD</sequence>
<dbReference type="Proteomes" id="UP000249081">
    <property type="component" value="Unassembled WGS sequence"/>
</dbReference>
<dbReference type="Pfam" id="PF08870">
    <property type="entry name" value="DndE"/>
    <property type="match status" value="1"/>
</dbReference>
<dbReference type="InterPro" id="IPR038472">
    <property type="entry name" value="DndE_sf"/>
</dbReference>
<dbReference type="EMBL" id="QBMN01000238">
    <property type="protein sequence ID" value="PZO33779.1"/>
    <property type="molecule type" value="Genomic_DNA"/>
</dbReference>
<dbReference type="InterPro" id="IPR014969">
    <property type="entry name" value="DNA_S_DndE"/>
</dbReference>
<accession>A0A2W4VVR3</accession>
<dbReference type="AlphaFoldDB" id="A0A2W4VVR3"/>
<name>A0A2W4VVR3_9CYAN</name>
<comment type="caution">
    <text evidence="1">The sequence shown here is derived from an EMBL/GenBank/DDBJ whole genome shotgun (WGS) entry which is preliminary data.</text>
</comment>
<protein>
    <submittedName>
        <fullName evidence="1">DNA sulfur modification protein DndE</fullName>
    </submittedName>
</protein>
<gene>
    <name evidence="1" type="primary">dndE</name>
    <name evidence="1" type="ORF">DCF17_21520</name>
</gene>
<evidence type="ECO:0000313" key="2">
    <source>
        <dbReference type="Proteomes" id="UP000249081"/>
    </source>
</evidence>
<dbReference type="Gene3D" id="1.10.1220.160">
    <property type="entry name" value="DNA sulphur modification protein DndE"/>
    <property type="match status" value="1"/>
</dbReference>
<proteinExistence type="predicted"/>
<reference evidence="1 2" key="2">
    <citation type="submission" date="2018-06" db="EMBL/GenBank/DDBJ databases">
        <title>Metagenomic assembly of (sub)arctic Cyanobacteria and their associated microbiome from non-axenic cultures.</title>
        <authorList>
            <person name="Baurain D."/>
        </authorList>
    </citation>
    <scope>NUCLEOTIDE SEQUENCE [LARGE SCALE GENOMIC DNA]</scope>
    <source>
        <strain evidence="1">ULC041bin1</strain>
    </source>
</reference>